<dbReference type="WBParaSite" id="PS1159_v2.g7519.t1">
    <property type="protein sequence ID" value="PS1159_v2.g7519.t1"/>
    <property type="gene ID" value="PS1159_v2.g7519"/>
</dbReference>
<evidence type="ECO:0000313" key="1">
    <source>
        <dbReference type="Proteomes" id="UP000887580"/>
    </source>
</evidence>
<dbReference type="Proteomes" id="UP000887580">
    <property type="component" value="Unplaced"/>
</dbReference>
<name>A0AC35GPI7_9BILA</name>
<organism evidence="1 2">
    <name type="scientific">Panagrolaimus sp. PS1159</name>
    <dbReference type="NCBI Taxonomy" id="55785"/>
    <lineage>
        <taxon>Eukaryota</taxon>
        <taxon>Metazoa</taxon>
        <taxon>Ecdysozoa</taxon>
        <taxon>Nematoda</taxon>
        <taxon>Chromadorea</taxon>
        <taxon>Rhabditida</taxon>
        <taxon>Tylenchina</taxon>
        <taxon>Panagrolaimomorpha</taxon>
        <taxon>Panagrolaimoidea</taxon>
        <taxon>Panagrolaimidae</taxon>
        <taxon>Panagrolaimus</taxon>
    </lineage>
</organism>
<evidence type="ECO:0000313" key="2">
    <source>
        <dbReference type="WBParaSite" id="PS1159_v2.g7519.t1"/>
    </source>
</evidence>
<proteinExistence type="predicted"/>
<protein>
    <submittedName>
        <fullName evidence="2">Protein kinase domain-containing protein</fullName>
    </submittedName>
</protein>
<sequence length="354" mass="41503">MNLDIDFSSVSNSDIGQNLLNNLLNLPYLNVLQFPLWKGKYDIKDFEFNSYITNSKALNPVTKEFHKKANIYFARKRVKIQWRKFMDSEEAKIFNRLICEIDTHLKYSPHVDEEANRLIRFYGFGIHELEVNFCTEYMDGNLRLFRNHIREKRKFFPFELLQYIAVVLVEGLDYLKTKFNIIHRDIKPDNILYSKTENKIKLADFGISRTLANSKATTVIATMIYLPPERIGNKNPYGIESDIWSLGLVLAEMICGKFPLIESEEDNESFKAVTFKLAEIKDGLKIENLVKNSVFGKSVLENTEDSEIEFINICLQSYNSETKGPRPNNYRELKKLDFYKDFEENLFDLQPFLQ</sequence>
<reference evidence="2" key="1">
    <citation type="submission" date="2022-11" db="UniProtKB">
        <authorList>
            <consortium name="WormBaseParasite"/>
        </authorList>
    </citation>
    <scope>IDENTIFICATION</scope>
</reference>
<accession>A0AC35GPI7</accession>